<dbReference type="AlphaFoldDB" id="A0A6V7P9Q0"/>
<evidence type="ECO:0000313" key="1">
    <source>
        <dbReference type="EMBL" id="CAD1827562.1"/>
    </source>
</evidence>
<protein>
    <submittedName>
        <fullName evidence="1">Uncharacterized protein</fullName>
    </submittedName>
</protein>
<accession>A0A6V7P9Q0</accession>
<dbReference type="EMBL" id="LR862146">
    <property type="protein sequence ID" value="CAD1827562.1"/>
    <property type="molecule type" value="Genomic_DNA"/>
</dbReference>
<proteinExistence type="predicted"/>
<dbReference type="PANTHER" id="PTHR47481">
    <property type="match status" value="1"/>
</dbReference>
<name>A0A6V7P9Q0_ANACO</name>
<gene>
    <name evidence="1" type="ORF">CB5_LOCUS10773</name>
</gene>
<reference evidence="1" key="1">
    <citation type="submission" date="2020-07" db="EMBL/GenBank/DDBJ databases">
        <authorList>
            <person name="Lin J."/>
        </authorList>
    </citation>
    <scope>NUCLEOTIDE SEQUENCE</scope>
</reference>
<sequence length="329" mass="36375">MATSSASSSTTSPTFVIANISNLVSIKLDRGNYLLWRQQFLPVLFAHDLMGYIDGSKECPSKFIKNADGTITDTVNSSFLEWMKQDRHLLSWIQATLTEGVLAQVVGLQTSRDVWVALERRYASLSRAHILQLTTQLQTIKKGGMTITDYMNKIKAISDNLAAVGKSIHDDDLIHHIVHGLPPEYDPIRVSIRTNPSISTVEEVHAILASEELLLEERRQLQSSITHESTAFIAQNNSFQNNLGSNYGRGRNTNNGRDVEEDVVVMAAVEANLHVTTTQMQMVGNVHLPDLQSNWPHCTRLSPSNGLCISRAYSSSAPSSNGGNNFSLR</sequence>
<organism evidence="1">
    <name type="scientific">Ananas comosus var. bracteatus</name>
    <name type="common">red pineapple</name>
    <dbReference type="NCBI Taxonomy" id="296719"/>
    <lineage>
        <taxon>Eukaryota</taxon>
        <taxon>Viridiplantae</taxon>
        <taxon>Streptophyta</taxon>
        <taxon>Embryophyta</taxon>
        <taxon>Tracheophyta</taxon>
        <taxon>Spermatophyta</taxon>
        <taxon>Magnoliopsida</taxon>
        <taxon>Liliopsida</taxon>
        <taxon>Poales</taxon>
        <taxon>Bromeliaceae</taxon>
        <taxon>Bromelioideae</taxon>
        <taxon>Ananas</taxon>
    </lineage>
</organism>
<dbReference type="PANTHER" id="PTHR47481:SF22">
    <property type="entry name" value="RETROTRANSPOSON GAG DOMAIN-CONTAINING PROTEIN"/>
    <property type="match status" value="1"/>
</dbReference>
<dbReference type="Pfam" id="PF14223">
    <property type="entry name" value="Retrotran_gag_2"/>
    <property type="match status" value="1"/>
</dbReference>